<protein>
    <submittedName>
        <fullName evidence="2">Phosphohistidine phosphatase</fullName>
    </submittedName>
</protein>
<name>A0A061JUV6_STUST</name>
<dbReference type="Proteomes" id="UP000026923">
    <property type="component" value="Unassembled WGS sequence"/>
</dbReference>
<evidence type="ECO:0000313" key="3">
    <source>
        <dbReference type="Proteomes" id="UP000026923"/>
    </source>
</evidence>
<dbReference type="GO" id="GO:0101006">
    <property type="term" value="F:protein histidine phosphatase activity"/>
    <property type="evidence" value="ECO:0007669"/>
    <property type="project" value="InterPro"/>
</dbReference>
<dbReference type="GO" id="GO:0005737">
    <property type="term" value="C:cytoplasm"/>
    <property type="evidence" value="ECO:0007669"/>
    <property type="project" value="InterPro"/>
</dbReference>
<dbReference type="HOGENOM" id="CLU_084603_1_0_6"/>
<dbReference type="Pfam" id="PF00300">
    <property type="entry name" value="His_Phos_1"/>
    <property type="match status" value="1"/>
</dbReference>
<evidence type="ECO:0000256" key="1">
    <source>
        <dbReference type="SAM" id="MobiDB-lite"/>
    </source>
</evidence>
<dbReference type="SMART" id="SM00855">
    <property type="entry name" value="PGAM"/>
    <property type="match status" value="1"/>
</dbReference>
<sequence>MKLWLLRHGHAEPRARTDAERNLTEGGRRDVRRSSTFLRGQPLQAILVSPFHRAQQTADEVRKALGFTGPCETVSWLTPEADLNEALRGLDQRSESDLLLVTHQPFVGNLAGWLLNGHHGDPLPMATASLAELEGEAIAGGLMRLVSLRHVG</sequence>
<dbReference type="InterPro" id="IPR004449">
    <property type="entry name" value="SixA"/>
</dbReference>
<accession>A0A061JUV6</accession>
<evidence type="ECO:0000313" key="2">
    <source>
        <dbReference type="EMBL" id="EWC42498.1"/>
    </source>
</evidence>
<organism evidence="2 3">
    <name type="scientific">Stutzerimonas stutzeri KOS6</name>
    <dbReference type="NCBI Taxonomy" id="1218352"/>
    <lineage>
        <taxon>Bacteria</taxon>
        <taxon>Pseudomonadati</taxon>
        <taxon>Pseudomonadota</taxon>
        <taxon>Gammaproteobacteria</taxon>
        <taxon>Pseudomonadales</taxon>
        <taxon>Pseudomonadaceae</taxon>
        <taxon>Stutzerimonas</taxon>
    </lineage>
</organism>
<dbReference type="NCBIfam" id="TIGR00249">
    <property type="entry name" value="sixA"/>
    <property type="match status" value="1"/>
</dbReference>
<feature type="region of interest" description="Disordered" evidence="1">
    <location>
        <begin position="14"/>
        <end position="33"/>
    </location>
</feature>
<comment type="caution">
    <text evidence="2">The sequence shown here is derived from an EMBL/GenBank/DDBJ whole genome shotgun (WGS) entry which is preliminary data.</text>
</comment>
<dbReference type="RefSeq" id="WP_003294761.1">
    <property type="nucleotide sequence ID" value="NZ_KK020676.1"/>
</dbReference>
<dbReference type="EMBL" id="AMCZ02000003">
    <property type="protein sequence ID" value="EWC42498.1"/>
    <property type="molecule type" value="Genomic_DNA"/>
</dbReference>
<dbReference type="eggNOG" id="COG2062">
    <property type="taxonomic scope" value="Bacteria"/>
</dbReference>
<dbReference type="OrthoDB" id="92610at2"/>
<dbReference type="AlphaFoldDB" id="A0A061JUV6"/>
<dbReference type="InterPro" id="IPR029033">
    <property type="entry name" value="His_PPase_superfam"/>
</dbReference>
<reference evidence="2 3" key="1">
    <citation type="journal article" date="2013" name="Genome Announc.">
        <title>Draft Genome of the Nitrogen-Fixing Bacterium Pseudomonas stutzeri Strain KOS6 Isolated from Industrial Hydrocarbon Sludge.</title>
        <authorList>
            <person name="Grigoryeva T.V."/>
            <person name="Laikov A.V."/>
            <person name="Naumova R.P."/>
            <person name="Manolov A.I."/>
            <person name="Larin A.K."/>
            <person name="Karpova I.Y."/>
            <person name="Semashko T.A."/>
            <person name="Alexeev D.G."/>
            <person name="Kostryukova E.S."/>
            <person name="Muller R."/>
            <person name="Govorun V.M."/>
        </authorList>
    </citation>
    <scope>NUCLEOTIDE SEQUENCE [LARGE SCALE GENOMIC DNA]</scope>
    <source>
        <strain evidence="2 3">KOS6</strain>
    </source>
</reference>
<dbReference type="SUPFAM" id="SSF53254">
    <property type="entry name" value="Phosphoglycerate mutase-like"/>
    <property type="match status" value="1"/>
</dbReference>
<dbReference type="InterPro" id="IPR013078">
    <property type="entry name" value="His_Pase_superF_clade-1"/>
</dbReference>
<gene>
    <name evidence="2" type="ORF">B597_003580</name>
</gene>
<dbReference type="Gene3D" id="3.40.50.1240">
    <property type="entry name" value="Phosphoglycerate mutase-like"/>
    <property type="match status" value="1"/>
</dbReference>
<dbReference type="CDD" id="cd07067">
    <property type="entry name" value="HP_PGM_like"/>
    <property type="match status" value="1"/>
</dbReference>
<proteinExistence type="predicted"/>